<evidence type="ECO:0000256" key="1">
    <source>
        <dbReference type="ARBA" id="ARBA00006739"/>
    </source>
</evidence>
<protein>
    <submittedName>
        <fullName evidence="4">Uncharacterized protein</fullName>
    </submittedName>
</protein>
<name>A0A1F7X4W8_9BACT</name>
<keyword evidence="2" id="KW-0328">Glycosyltransferase</keyword>
<organism evidence="4 5">
    <name type="scientific">Candidatus Woesebacteria bacterium RBG_13_46_13</name>
    <dbReference type="NCBI Taxonomy" id="1802479"/>
    <lineage>
        <taxon>Bacteria</taxon>
        <taxon>Candidatus Woeseibacteriota</taxon>
    </lineage>
</organism>
<sequence>MSKTIPKVTIVVLNWNRKDDMIECLKSLSRIATVGYELSIIVVDNASSDGSIEALNKITNIPFMVVKNSENLGFAEGNNVGIKEALATGANYVLILNNDTLVDRSLVVELIKSARANKDAGIFVPKIYFAPGFEFHKDRYPKYVLGKVIWSAGGNIDWGNLYATNNGVDDVDRGQYDEEKETDFATGACMFVKKRVFEKVGLFNPKYFAYLEDVELSERAKRAGIKIVYTPRTQIWHKVSQSSKVGGDLNDYFITRNRLLFGFKFAPLRTKLALIRESLRLIISGRKWQRAGIRDYYLGRLEKGSWK</sequence>
<dbReference type="Gene3D" id="3.90.550.10">
    <property type="entry name" value="Spore Coat Polysaccharide Biosynthesis Protein SpsA, Chain A"/>
    <property type="match status" value="1"/>
</dbReference>
<evidence type="ECO:0000313" key="5">
    <source>
        <dbReference type="Proteomes" id="UP000176778"/>
    </source>
</evidence>
<keyword evidence="3" id="KW-0808">Transferase</keyword>
<gene>
    <name evidence="4" type="ORF">A2Y68_00395</name>
</gene>
<dbReference type="SUPFAM" id="SSF53448">
    <property type="entry name" value="Nucleotide-diphospho-sugar transferases"/>
    <property type="match status" value="1"/>
</dbReference>
<dbReference type="Pfam" id="PF13641">
    <property type="entry name" value="Glyco_tranf_2_3"/>
    <property type="match status" value="1"/>
</dbReference>
<dbReference type="PANTHER" id="PTHR43179">
    <property type="entry name" value="RHAMNOSYLTRANSFERASE WBBL"/>
    <property type="match status" value="1"/>
</dbReference>
<dbReference type="PANTHER" id="PTHR43179:SF12">
    <property type="entry name" value="GALACTOFURANOSYLTRANSFERASE GLFT2"/>
    <property type="match status" value="1"/>
</dbReference>
<evidence type="ECO:0000313" key="4">
    <source>
        <dbReference type="EMBL" id="OGM09418.1"/>
    </source>
</evidence>
<dbReference type="STRING" id="1802479.A2Y68_00395"/>
<accession>A0A1F7X4W8</accession>
<reference evidence="4 5" key="1">
    <citation type="journal article" date="2016" name="Nat. Commun.">
        <title>Thousands of microbial genomes shed light on interconnected biogeochemical processes in an aquifer system.</title>
        <authorList>
            <person name="Anantharaman K."/>
            <person name="Brown C.T."/>
            <person name="Hug L.A."/>
            <person name="Sharon I."/>
            <person name="Castelle C.J."/>
            <person name="Probst A.J."/>
            <person name="Thomas B.C."/>
            <person name="Singh A."/>
            <person name="Wilkins M.J."/>
            <person name="Karaoz U."/>
            <person name="Brodie E.L."/>
            <person name="Williams K.H."/>
            <person name="Hubbard S.S."/>
            <person name="Banfield J.F."/>
        </authorList>
    </citation>
    <scope>NUCLEOTIDE SEQUENCE [LARGE SCALE GENOMIC DNA]</scope>
</reference>
<comment type="similarity">
    <text evidence="1">Belongs to the glycosyltransferase 2 family.</text>
</comment>
<evidence type="ECO:0000256" key="2">
    <source>
        <dbReference type="ARBA" id="ARBA00022676"/>
    </source>
</evidence>
<proteinExistence type="inferred from homology"/>
<dbReference type="Proteomes" id="UP000176778">
    <property type="component" value="Unassembled WGS sequence"/>
</dbReference>
<evidence type="ECO:0000256" key="3">
    <source>
        <dbReference type="ARBA" id="ARBA00022679"/>
    </source>
</evidence>
<comment type="caution">
    <text evidence="4">The sequence shown here is derived from an EMBL/GenBank/DDBJ whole genome shotgun (WGS) entry which is preliminary data.</text>
</comment>
<dbReference type="EMBL" id="MGFR01000005">
    <property type="protein sequence ID" value="OGM09418.1"/>
    <property type="molecule type" value="Genomic_DNA"/>
</dbReference>
<dbReference type="CDD" id="cd04186">
    <property type="entry name" value="GT_2_like_c"/>
    <property type="match status" value="1"/>
</dbReference>
<dbReference type="AlphaFoldDB" id="A0A1F7X4W8"/>
<dbReference type="InterPro" id="IPR029044">
    <property type="entry name" value="Nucleotide-diphossugar_trans"/>
</dbReference>
<dbReference type="GO" id="GO:0016757">
    <property type="term" value="F:glycosyltransferase activity"/>
    <property type="evidence" value="ECO:0007669"/>
    <property type="project" value="UniProtKB-KW"/>
</dbReference>